<dbReference type="GO" id="GO:0016787">
    <property type="term" value="F:hydrolase activity"/>
    <property type="evidence" value="ECO:0007669"/>
    <property type="project" value="UniProtKB-KW"/>
</dbReference>
<dbReference type="Pfam" id="PF00753">
    <property type="entry name" value="Lactamase_B"/>
    <property type="match status" value="1"/>
</dbReference>
<keyword evidence="3" id="KW-0378">Hydrolase</keyword>
<dbReference type="InterPro" id="IPR051453">
    <property type="entry name" value="MBL_Glyoxalase_II"/>
</dbReference>
<evidence type="ECO:0000256" key="1">
    <source>
        <dbReference type="ARBA" id="ARBA00001947"/>
    </source>
</evidence>
<accession>A0A117J470</accession>
<dbReference type="EMBL" id="LOJF01000011">
    <property type="protein sequence ID" value="KUH57883.1"/>
    <property type="molecule type" value="Genomic_DNA"/>
</dbReference>
<keyword evidence="2" id="KW-0479">Metal-binding</keyword>
<dbReference type="PANTHER" id="PTHR46233">
    <property type="entry name" value="HYDROXYACYLGLUTATHIONE HYDROLASE GLOC"/>
    <property type="match status" value="1"/>
</dbReference>
<name>A0A117J470_TRASO</name>
<sequence length="225" mass="22521">MRSYFRDAGSFAASDAGDVVRVFVVGPIQTNCYAYVSAGEALVVDPGAAGARVAAALAGEKVVCVAATHGHGDHVGGVAALVSATGAPFALAAADAEMAEHAGDPAYSGSGIAYDDDAPEPSRLLAEGDVLAVGTARFRVMETPGHTPGGICLVGEGTAEGIAFVGDTLFPGSCGRTDLAGGDPDAMCRSLARMGREIAPQTVLLCGHGPATTMAEELASNPFVR</sequence>
<dbReference type="GO" id="GO:0046872">
    <property type="term" value="F:metal ion binding"/>
    <property type="evidence" value="ECO:0007669"/>
    <property type="project" value="UniProtKB-KW"/>
</dbReference>
<dbReference type="SUPFAM" id="SSF56281">
    <property type="entry name" value="Metallo-hydrolase/oxidoreductase"/>
    <property type="match status" value="1"/>
</dbReference>
<dbReference type="SMART" id="SM00849">
    <property type="entry name" value="Lactamase_B"/>
    <property type="match status" value="1"/>
</dbReference>
<dbReference type="OrthoDB" id="9802991at2"/>
<comment type="cofactor">
    <cofactor evidence="1">
        <name>Zn(2+)</name>
        <dbReference type="ChEBI" id="CHEBI:29105"/>
    </cofactor>
</comment>
<evidence type="ECO:0000259" key="5">
    <source>
        <dbReference type="SMART" id="SM00849"/>
    </source>
</evidence>
<dbReference type="Gene3D" id="3.60.15.10">
    <property type="entry name" value="Ribonuclease Z/Hydroxyacylglutathione hydrolase-like"/>
    <property type="match status" value="1"/>
</dbReference>
<dbReference type="STRING" id="1299998.AUL39_09355"/>
<evidence type="ECO:0000313" key="6">
    <source>
        <dbReference type="EMBL" id="KUH57883.1"/>
    </source>
</evidence>
<gene>
    <name evidence="6" type="ORF">AUL39_09355</name>
</gene>
<protein>
    <recommendedName>
        <fullName evidence="5">Metallo-beta-lactamase domain-containing protein</fullName>
    </recommendedName>
</protein>
<dbReference type="RefSeq" id="WP_059055623.1">
    <property type="nucleotide sequence ID" value="NZ_LOJF01000011.1"/>
</dbReference>
<dbReference type="InterPro" id="IPR036866">
    <property type="entry name" value="RibonucZ/Hydroxyglut_hydro"/>
</dbReference>
<reference evidence="6 7" key="1">
    <citation type="submission" date="2015-12" db="EMBL/GenBank/DDBJ databases">
        <title>Draft Genome Sequence of Olsenella scatoligenes SK9K4T; a Producer of 3-Methylindole- (skatole) and 4-Methylphenol- (p-cresol) Isolated from Pig Feces.</title>
        <authorList>
            <person name="Li X."/>
            <person name="Borg B."/>
            <person name="Canibe N."/>
        </authorList>
    </citation>
    <scope>NUCLEOTIDE SEQUENCE [LARGE SCALE GENOMIC DNA]</scope>
    <source>
        <strain evidence="6 7">SK9K4</strain>
    </source>
</reference>
<comment type="caution">
    <text evidence="6">The sequence shown here is derived from an EMBL/GenBank/DDBJ whole genome shotgun (WGS) entry which is preliminary data.</text>
</comment>
<proteinExistence type="predicted"/>
<evidence type="ECO:0000256" key="4">
    <source>
        <dbReference type="ARBA" id="ARBA00022833"/>
    </source>
</evidence>
<dbReference type="PANTHER" id="PTHR46233:SF3">
    <property type="entry name" value="HYDROXYACYLGLUTATHIONE HYDROLASE GLOC"/>
    <property type="match status" value="1"/>
</dbReference>
<dbReference type="Proteomes" id="UP000054078">
    <property type="component" value="Unassembled WGS sequence"/>
</dbReference>
<feature type="domain" description="Metallo-beta-lactamase" evidence="5">
    <location>
        <begin position="29"/>
        <end position="208"/>
    </location>
</feature>
<keyword evidence="4" id="KW-0862">Zinc</keyword>
<evidence type="ECO:0000256" key="3">
    <source>
        <dbReference type="ARBA" id="ARBA00022801"/>
    </source>
</evidence>
<dbReference type="CDD" id="cd06262">
    <property type="entry name" value="metallo-hydrolase-like_MBL-fold"/>
    <property type="match status" value="1"/>
</dbReference>
<keyword evidence="7" id="KW-1185">Reference proteome</keyword>
<evidence type="ECO:0000313" key="7">
    <source>
        <dbReference type="Proteomes" id="UP000054078"/>
    </source>
</evidence>
<organism evidence="6 7">
    <name type="scientific">Tractidigestivibacter scatoligenes</name>
    <name type="common">Olsenella scatoligenes</name>
    <dbReference type="NCBI Taxonomy" id="1299998"/>
    <lineage>
        <taxon>Bacteria</taxon>
        <taxon>Bacillati</taxon>
        <taxon>Actinomycetota</taxon>
        <taxon>Coriobacteriia</taxon>
        <taxon>Coriobacteriales</taxon>
        <taxon>Atopobiaceae</taxon>
        <taxon>Tractidigestivibacter</taxon>
    </lineage>
</organism>
<evidence type="ECO:0000256" key="2">
    <source>
        <dbReference type="ARBA" id="ARBA00022723"/>
    </source>
</evidence>
<dbReference type="AlphaFoldDB" id="A0A117J470"/>
<dbReference type="InterPro" id="IPR001279">
    <property type="entry name" value="Metallo-B-lactamas"/>
</dbReference>